<name>A0A1E3QQ96_9ASCO</name>
<dbReference type="AlphaFoldDB" id="A0A1E3QQ96"/>
<evidence type="ECO:0000313" key="3">
    <source>
        <dbReference type="Proteomes" id="UP000094336"/>
    </source>
</evidence>
<feature type="transmembrane region" description="Helical" evidence="1">
    <location>
        <begin position="82"/>
        <end position="104"/>
    </location>
</feature>
<gene>
    <name evidence="2" type="ORF">BABINDRAFT_166955</name>
</gene>
<organism evidence="2 3">
    <name type="scientific">Babjeviella inositovora NRRL Y-12698</name>
    <dbReference type="NCBI Taxonomy" id="984486"/>
    <lineage>
        <taxon>Eukaryota</taxon>
        <taxon>Fungi</taxon>
        <taxon>Dikarya</taxon>
        <taxon>Ascomycota</taxon>
        <taxon>Saccharomycotina</taxon>
        <taxon>Pichiomycetes</taxon>
        <taxon>Serinales incertae sedis</taxon>
        <taxon>Babjeviella</taxon>
    </lineage>
</organism>
<keyword evidence="1" id="KW-1133">Transmembrane helix</keyword>
<evidence type="ECO:0000313" key="2">
    <source>
        <dbReference type="EMBL" id="ODQ79855.1"/>
    </source>
</evidence>
<dbReference type="EMBL" id="KV454431">
    <property type="protein sequence ID" value="ODQ79855.1"/>
    <property type="molecule type" value="Genomic_DNA"/>
</dbReference>
<dbReference type="GeneID" id="30148330"/>
<protein>
    <submittedName>
        <fullName evidence="2">Uncharacterized protein</fullName>
    </submittedName>
</protein>
<keyword evidence="3" id="KW-1185">Reference proteome</keyword>
<dbReference type="RefSeq" id="XP_018985183.1">
    <property type="nucleotide sequence ID" value="XM_019130477.1"/>
</dbReference>
<dbReference type="Proteomes" id="UP000094336">
    <property type="component" value="Unassembled WGS sequence"/>
</dbReference>
<sequence length="267" mass="30769">MTQISEYASARTLMEDNSAVLESYIQSICPHLTLSNATLVPYSILRYCLQDPTIPITNLLQTPLNQTAHLNGKPVIHRAYNVMGRIIFLLFIFSLFLFSFYRLVSRKKHDPINNDRVEEYTGDVDGVPLSMVSADGMDNIPITIKDLPYFSRYIHKTIPSEPPTYYEQQHYSNCAGCIYCNEDVLPKYKFPRRNGVAFTQQDISSVLGIPLPSLSLNIENVDDRTMFEQRTFEDEDKSVSSPSYTDNNYYPQWPDPSYITMHQQRHI</sequence>
<proteinExistence type="predicted"/>
<keyword evidence="1" id="KW-0812">Transmembrane</keyword>
<evidence type="ECO:0000256" key="1">
    <source>
        <dbReference type="SAM" id="Phobius"/>
    </source>
</evidence>
<accession>A0A1E3QQ96</accession>
<reference evidence="3" key="1">
    <citation type="submission" date="2016-05" db="EMBL/GenBank/DDBJ databases">
        <title>Comparative genomics of biotechnologically important yeasts.</title>
        <authorList>
            <consortium name="DOE Joint Genome Institute"/>
            <person name="Riley R."/>
            <person name="Haridas S."/>
            <person name="Wolfe K.H."/>
            <person name="Lopes M.R."/>
            <person name="Hittinger C.T."/>
            <person name="Goker M."/>
            <person name="Salamov A."/>
            <person name="Wisecaver J."/>
            <person name="Long T.M."/>
            <person name="Aerts A.L."/>
            <person name="Barry K."/>
            <person name="Choi C."/>
            <person name="Clum A."/>
            <person name="Coughlan A.Y."/>
            <person name="Deshpande S."/>
            <person name="Douglass A.P."/>
            <person name="Hanson S.J."/>
            <person name="Klenk H.-P."/>
            <person name="Labutti K."/>
            <person name="Lapidus A."/>
            <person name="Lindquist E."/>
            <person name="Lipzen A."/>
            <person name="Meier-Kolthoff J.P."/>
            <person name="Ohm R.A."/>
            <person name="Otillar R.P."/>
            <person name="Pangilinan J."/>
            <person name="Peng Y."/>
            <person name="Rokas A."/>
            <person name="Rosa C.A."/>
            <person name="Scheuner C."/>
            <person name="Sibirny A.A."/>
            <person name="Slot J.C."/>
            <person name="Stielow J.B."/>
            <person name="Sun H."/>
            <person name="Kurtzman C.P."/>
            <person name="Blackwell M."/>
            <person name="Grigoriev I.V."/>
            <person name="Jeffries T.W."/>
        </authorList>
    </citation>
    <scope>NUCLEOTIDE SEQUENCE [LARGE SCALE GENOMIC DNA]</scope>
    <source>
        <strain evidence="3">NRRL Y-12698</strain>
    </source>
</reference>
<keyword evidence="1" id="KW-0472">Membrane</keyword>